<feature type="transmembrane region" description="Helical" evidence="6">
    <location>
        <begin position="73"/>
        <end position="93"/>
    </location>
</feature>
<evidence type="ECO:0000259" key="7">
    <source>
        <dbReference type="Pfam" id="PF02656"/>
    </source>
</evidence>
<keyword evidence="4 6" id="KW-0472">Membrane</keyword>
<dbReference type="InterPro" id="IPR003807">
    <property type="entry name" value="DUF202"/>
</dbReference>
<gene>
    <name evidence="8" type="ORF">K8V74_11520</name>
</gene>
<evidence type="ECO:0000313" key="9">
    <source>
        <dbReference type="Proteomes" id="UP000743760"/>
    </source>
</evidence>
<evidence type="ECO:0000256" key="3">
    <source>
        <dbReference type="ARBA" id="ARBA00022989"/>
    </source>
</evidence>
<evidence type="ECO:0000256" key="1">
    <source>
        <dbReference type="ARBA" id="ARBA00004127"/>
    </source>
</evidence>
<dbReference type="EMBL" id="DYXR01000360">
    <property type="protein sequence ID" value="HJE78556.1"/>
    <property type="molecule type" value="Genomic_DNA"/>
</dbReference>
<feature type="transmembrane region" description="Helical" evidence="6">
    <location>
        <begin position="113"/>
        <end position="134"/>
    </location>
</feature>
<evidence type="ECO:0000256" key="5">
    <source>
        <dbReference type="SAM" id="MobiDB-lite"/>
    </source>
</evidence>
<reference evidence="8" key="1">
    <citation type="journal article" date="2021" name="PeerJ">
        <title>Extensive microbial diversity within the chicken gut microbiome revealed by metagenomics and culture.</title>
        <authorList>
            <person name="Gilroy R."/>
            <person name="Ravi A."/>
            <person name="Getino M."/>
            <person name="Pursley I."/>
            <person name="Horton D.L."/>
            <person name="Alikhan N.F."/>
            <person name="Baker D."/>
            <person name="Gharbi K."/>
            <person name="Hall N."/>
            <person name="Watson M."/>
            <person name="Adriaenssens E.M."/>
            <person name="Foster-Nyarko E."/>
            <person name="Jarju S."/>
            <person name="Secka A."/>
            <person name="Antonio M."/>
            <person name="Oren A."/>
            <person name="Chaudhuri R.R."/>
            <person name="La Ragione R."/>
            <person name="Hildebrand F."/>
            <person name="Pallen M.J."/>
        </authorList>
    </citation>
    <scope>NUCLEOTIDE SEQUENCE</scope>
    <source>
        <strain evidence="8">CHK139-4039</strain>
    </source>
</reference>
<evidence type="ECO:0000256" key="4">
    <source>
        <dbReference type="ARBA" id="ARBA00023136"/>
    </source>
</evidence>
<feature type="domain" description="DUF202" evidence="7">
    <location>
        <begin position="37"/>
        <end position="97"/>
    </location>
</feature>
<accession>A0A9D2UPK2</accession>
<dbReference type="AlphaFoldDB" id="A0A9D2UPK2"/>
<protein>
    <submittedName>
        <fullName evidence="8">DUF202 domain-containing protein</fullName>
    </submittedName>
</protein>
<name>A0A9D2UPK2_BREEP</name>
<comment type="subcellular location">
    <subcellularLocation>
        <location evidence="1">Endomembrane system</location>
        <topology evidence="1">Multi-pass membrane protein</topology>
    </subcellularLocation>
</comment>
<sequence length="139" mass="15420">MSEPTGPESTGPHQSENSPRRRPRLPRPAPRPQPHADPALQPERTVQSWLRTSLTMTVVSLIFMRFINVFQGWSVAIFVVCMGMAIVAIAMQVRRYRLGSVSIRAERGRPTPWAVIFLTSSVCLIAALSIASVIKISLL</sequence>
<dbReference type="GO" id="GO:0012505">
    <property type="term" value="C:endomembrane system"/>
    <property type="evidence" value="ECO:0007669"/>
    <property type="project" value="UniProtKB-SubCell"/>
</dbReference>
<dbReference type="Pfam" id="PF02656">
    <property type="entry name" value="DUF202"/>
    <property type="match status" value="1"/>
</dbReference>
<feature type="compositionally biased region" description="Pro residues" evidence="5">
    <location>
        <begin position="26"/>
        <end position="35"/>
    </location>
</feature>
<dbReference type="Proteomes" id="UP000743760">
    <property type="component" value="Unassembled WGS sequence"/>
</dbReference>
<organism evidence="8 9">
    <name type="scientific">Brevibacterium epidermidis</name>
    <dbReference type="NCBI Taxonomy" id="1698"/>
    <lineage>
        <taxon>Bacteria</taxon>
        <taxon>Bacillati</taxon>
        <taxon>Actinomycetota</taxon>
        <taxon>Actinomycetes</taxon>
        <taxon>Micrococcales</taxon>
        <taxon>Brevibacteriaceae</taxon>
        <taxon>Brevibacterium</taxon>
    </lineage>
</organism>
<evidence type="ECO:0000313" key="8">
    <source>
        <dbReference type="EMBL" id="HJE78556.1"/>
    </source>
</evidence>
<feature type="region of interest" description="Disordered" evidence="5">
    <location>
        <begin position="1"/>
        <end position="44"/>
    </location>
</feature>
<evidence type="ECO:0000256" key="2">
    <source>
        <dbReference type="ARBA" id="ARBA00022692"/>
    </source>
</evidence>
<feature type="compositionally biased region" description="Polar residues" evidence="5">
    <location>
        <begin position="7"/>
        <end position="17"/>
    </location>
</feature>
<keyword evidence="3 6" id="KW-1133">Transmembrane helix</keyword>
<evidence type="ECO:0000256" key="6">
    <source>
        <dbReference type="SAM" id="Phobius"/>
    </source>
</evidence>
<keyword evidence="2 6" id="KW-0812">Transmembrane</keyword>
<reference evidence="8" key="2">
    <citation type="submission" date="2021-09" db="EMBL/GenBank/DDBJ databases">
        <authorList>
            <person name="Gilroy R."/>
        </authorList>
    </citation>
    <scope>NUCLEOTIDE SEQUENCE</scope>
    <source>
        <strain evidence="8">CHK139-4039</strain>
    </source>
</reference>
<comment type="caution">
    <text evidence="8">The sequence shown here is derived from an EMBL/GenBank/DDBJ whole genome shotgun (WGS) entry which is preliminary data.</text>
</comment>
<proteinExistence type="predicted"/>